<dbReference type="InterPro" id="IPR016162">
    <property type="entry name" value="Ald_DH_N"/>
</dbReference>
<dbReference type="InterPro" id="IPR016163">
    <property type="entry name" value="Ald_DH_C"/>
</dbReference>
<dbReference type="OrthoDB" id="310895at2759"/>
<evidence type="ECO:0000256" key="6">
    <source>
        <dbReference type="PROSITE-ProRule" id="PRU10007"/>
    </source>
</evidence>
<dbReference type="InterPro" id="IPR016161">
    <property type="entry name" value="Ald_DH/histidinol_DH"/>
</dbReference>
<dbReference type="OMA" id="KTYMGPL"/>
<dbReference type="Gene3D" id="3.40.309.10">
    <property type="entry name" value="Aldehyde Dehydrogenase, Chain A, domain 2"/>
    <property type="match status" value="1"/>
</dbReference>
<dbReference type="PROSITE" id="PS00687">
    <property type="entry name" value="ALDEHYDE_DEHYDR_GLU"/>
    <property type="match status" value="1"/>
</dbReference>
<dbReference type="Gene3D" id="3.40.605.10">
    <property type="entry name" value="Aldehyde Dehydrogenase, Chain A, domain 1"/>
    <property type="match status" value="1"/>
</dbReference>
<dbReference type="Proteomes" id="UP000030746">
    <property type="component" value="Unassembled WGS sequence"/>
</dbReference>
<evidence type="ECO:0000259" key="8">
    <source>
        <dbReference type="Pfam" id="PF00171"/>
    </source>
</evidence>
<dbReference type="CDD" id="cd07141">
    <property type="entry name" value="ALDH_F1AB_F2_RALDH1"/>
    <property type="match status" value="1"/>
</dbReference>
<gene>
    <name evidence="9" type="ORF">LOTGIDRAFT_218707</name>
</gene>
<protein>
    <recommendedName>
        <fullName evidence="5">Omega-crystallin</fullName>
    </recommendedName>
</protein>
<dbReference type="GO" id="GO:0005212">
    <property type="term" value="F:structural constituent of eye lens"/>
    <property type="evidence" value="ECO:0007669"/>
    <property type="project" value="UniProtKB-KW"/>
</dbReference>
<keyword evidence="2" id="KW-0273">Eye lens protein</keyword>
<dbReference type="SUPFAM" id="SSF53720">
    <property type="entry name" value="ALDH-like"/>
    <property type="match status" value="1"/>
</dbReference>
<proteinExistence type="inferred from homology"/>
<evidence type="ECO:0000313" key="10">
    <source>
        <dbReference type="Proteomes" id="UP000030746"/>
    </source>
</evidence>
<dbReference type="Pfam" id="PF00171">
    <property type="entry name" value="Aldedh"/>
    <property type="match status" value="1"/>
</dbReference>
<dbReference type="InterPro" id="IPR029510">
    <property type="entry name" value="Ald_DH_CS_GLU"/>
</dbReference>
<dbReference type="FunFam" id="3.40.605.10:FF:000050">
    <property type="entry name" value="Aldehyde dehydrogenase, mitochondrial"/>
    <property type="match status" value="1"/>
</dbReference>
<dbReference type="RefSeq" id="XP_009059658.1">
    <property type="nucleotide sequence ID" value="XM_009061410.1"/>
</dbReference>
<evidence type="ECO:0000256" key="7">
    <source>
        <dbReference type="RuleBase" id="RU003345"/>
    </source>
</evidence>
<name>V4A3P4_LOTGI</name>
<dbReference type="InterPro" id="IPR016160">
    <property type="entry name" value="Ald_DH_CS_CYS"/>
</dbReference>
<dbReference type="PANTHER" id="PTHR11699">
    <property type="entry name" value="ALDEHYDE DEHYDROGENASE-RELATED"/>
    <property type="match status" value="1"/>
</dbReference>
<dbReference type="GeneID" id="20246801"/>
<evidence type="ECO:0000256" key="2">
    <source>
        <dbReference type="ARBA" id="ARBA00022613"/>
    </source>
</evidence>
<evidence type="ECO:0000256" key="5">
    <source>
        <dbReference type="ARBA" id="ARBA00068070"/>
    </source>
</evidence>
<dbReference type="STRING" id="225164.V4A3P4"/>
<comment type="function">
    <text evidence="4">Omega-crystallins are structural components of squids and octopi eye lens. Contains relatively little if any DHAL activity.</text>
</comment>
<reference evidence="9 10" key="1">
    <citation type="journal article" date="2013" name="Nature">
        <title>Insights into bilaterian evolution from three spiralian genomes.</title>
        <authorList>
            <person name="Simakov O."/>
            <person name="Marletaz F."/>
            <person name="Cho S.J."/>
            <person name="Edsinger-Gonzales E."/>
            <person name="Havlak P."/>
            <person name="Hellsten U."/>
            <person name="Kuo D.H."/>
            <person name="Larsson T."/>
            <person name="Lv J."/>
            <person name="Arendt D."/>
            <person name="Savage R."/>
            <person name="Osoegawa K."/>
            <person name="de Jong P."/>
            <person name="Grimwood J."/>
            <person name="Chapman J.A."/>
            <person name="Shapiro H."/>
            <person name="Aerts A."/>
            <person name="Otillar R.P."/>
            <person name="Terry A.Y."/>
            <person name="Boore J.L."/>
            <person name="Grigoriev I.V."/>
            <person name="Lindberg D.R."/>
            <person name="Seaver E.C."/>
            <person name="Weisblat D.A."/>
            <person name="Putnam N.H."/>
            <person name="Rokhsar D.S."/>
        </authorList>
    </citation>
    <scope>NUCLEOTIDE SEQUENCE [LARGE SCALE GENOMIC DNA]</scope>
</reference>
<evidence type="ECO:0000313" key="9">
    <source>
        <dbReference type="EMBL" id="ESO89600.1"/>
    </source>
</evidence>
<keyword evidence="3 7" id="KW-0560">Oxidoreductase</keyword>
<dbReference type="HOGENOM" id="CLU_005391_0_1_1"/>
<comment type="similarity">
    <text evidence="1 7">Belongs to the aldehyde dehydrogenase family.</text>
</comment>
<dbReference type="EMBL" id="KB202567">
    <property type="protein sequence ID" value="ESO89600.1"/>
    <property type="molecule type" value="Genomic_DNA"/>
</dbReference>
<dbReference type="AlphaFoldDB" id="V4A3P4"/>
<dbReference type="GO" id="GO:0016620">
    <property type="term" value="F:oxidoreductase activity, acting on the aldehyde or oxo group of donors, NAD or NADP as acceptor"/>
    <property type="evidence" value="ECO:0007669"/>
    <property type="project" value="InterPro"/>
</dbReference>
<sequence length="499" mass="54840">MAFPPAPFEPITKPEVKFTKLFINNEFVDATSGETFDVVNPSTEEKIAQVSEAEQVDVDKAVEAARAAFEFGSEWQKMDASARGRLLYKLADLMERDIVYLASLETLDNGKTFKESVYVDCFGGINVVRYYAGWADKIQGTTVPIDGNYFCYTRREPVGVCGQIIPWNFPLPMMVWKIAPALACGCTVVIKPSELTPLTALYLGSLIKEAGFPPGVVNIVPGTGSKAGAAIANHPDIDKVAFTGSTQIGKLIMRTAADTNLKRITLELGGKNPIVVFDDVENIDEAVVASHEGLFFNAGQCCAAGSRTYVHENIYDEFVKKSAERAKKKPVGDPFDGKNDMGPQVDEKQFNKVLELIESGVKQGAKLECGGKRHGDKGYFIQPTVFSNVSEDMRICREEIFGPVQQICKFKTMDEVVKKSNDTVYGLVAGVFTGSMDRALEYTRRVKAGTVWINCFNWLTTQTPYGGFKQSGLGRELGDEALKNYTEVKTVTIKTSGKF</sequence>
<dbReference type="CTD" id="20246801"/>
<evidence type="ECO:0000256" key="4">
    <source>
        <dbReference type="ARBA" id="ARBA00053286"/>
    </source>
</evidence>
<evidence type="ECO:0000256" key="1">
    <source>
        <dbReference type="ARBA" id="ARBA00009986"/>
    </source>
</evidence>
<evidence type="ECO:0000256" key="3">
    <source>
        <dbReference type="ARBA" id="ARBA00023002"/>
    </source>
</evidence>
<feature type="active site" evidence="6">
    <location>
        <position position="267"/>
    </location>
</feature>
<organism evidence="9 10">
    <name type="scientific">Lottia gigantea</name>
    <name type="common">Giant owl limpet</name>
    <dbReference type="NCBI Taxonomy" id="225164"/>
    <lineage>
        <taxon>Eukaryota</taxon>
        <taxon>Metazoa</taxon>
        <taxon>Spiralia</taxon>
        <taxon>Lophotrochozoa</taxon>
        <taxon>Mollusca</taxon>
        <taxon>Gastropoda</taxon>
        <taxon>Patellogastropoda</taxon>
        <taxon>Lottioidea</taxon>
        <taxon>Lottiidae</taxon>
        <taxon>Lottia</taxon>
    </lineage>
</organism>
<accession>V4A3P4</accession>
<dbReference type="InterPro" id="IPR015590">
    <property type="entry name" value="Aldehyde_DH_dom"/>
</dbReference>
<dbReference type="FunFam" id="3.40.309.10:FF:000001">
    <property type="entry name" value="Mitochondrial aldehyde dehydrogenase 2"/>
    <property type="match status" value="1"/>
</dbReference>
<dbReference type="KEGG" id="lgi:LOTGIDRAFT_218707"/>
<feature type="domain" description="Aldehyde dehydrogenase" evidence="8">
    <location>
        <begin position="27"/>
        <end position="491"/>
    </location>
</feature>
<keyword evidence="10" id="KW-1185">Reference proteome</keyword>
<dbReference type="PROSITE" id="PS00070">
    <property type="entry name" value="ALDEHYDE_DEHYDR_CYS"/>
    <property type="match status" value="1"/>
</dbReference>
<dbReference type="FunFam" id="3.40.605.10:FF:000026">
    <property type="entry name" value="Aldehyde dehydrogenase, putative"/>
    <property type="match status" value="1"/>
</dbReference>